<reference evidence="3" key="1">
    <citation type="submission" date="2009-03" db="EMBL/GenBank/DDBJ databases">
        <title>Complete genome sequence of Edwardsiella ictaluri 93-146.</title>
        <authorList>
            <person name="Williams M.L."/>
            <person name="Gillaspy A.F."/>
            <person name="Dyer D.W."/>
            <person name="Thune R.L."/>
            <person name="Waldbieser G.C."/>
            <person name="Schuster S.C."/>
            <person name="Gipson J."/>
            <person name="Zaitshik J."/>
            <person name="Landry C."/>
            <person name="Lawrence M.L."/>
        </authorList>
    </citation>
    <scope>NUCLEOTIDE SEQUENCE [LARGE SCALE GENOMIC DNA]</scope>
    <source>
        <strain evidence="3">93-146</strain>
    </source>
</reference>
<keyword evidence="1" id="KW-0472">Membrane</keyword>
<proteinExistence type="predicted"/>
<gene>
    <name evidence="2" type="ordered locus">NT01EI_2417</name>
</gene>
<evidence type="ECO:0000313" key="3">
    <source>
        <dbReference type="Proteomes" id="UP000001485"/>
    </source>
</evidence>
<dbReference type="AlphaFoldDB" id="C5BAA7"/>
<dbReference type="KEGG" id="eic:NT01EI_2417"/>
<evidence type="ECO:0000256" key="1">
    <source>
        <dbReference type="SAM" id="Phobius"/>
    </source>
</evidence>
<sequence length="67" mass="7435">MPIAHGYPLTLFLTVYCTVVFTPRAFWRGFFMAGVKGVGRGVTPGVPRIVVVECHDNVGRQRANKKD</sequence>
<feature type="transmembrane region" description="Helical" evidence="1">
    <location>
        <begin position="6"/>
        <end position="27"/>
    </location>
</feature>
<dbReference type="EMBL" id="CP001600">
    <property type="protein sequence ID" value="ACR69587.1"/>
    <property type="molecule type" value="Genomic_DNA"/>
</dbReference>
<organism evidence="2 3">
    <name type="scientific">Edwardsiella ictaluri (strain 93-146)</name>
    <dbReference type="NCBI Taxonomy" id="634503"/>
    <lineage>
        <taxon>Bacteria</taxon>
        <taxon>Pseudomonadati</taxon>
        <taxon>Pseudomonadota</taxon>
        <taxon>Gammaproteobacteria</taxon>
        <taxon>Enterobacterales</taxon>
        <taxon>Hafniaceae</taxon>
        <taxon>Edwardsiella</taxon>
    </lineage>
</organism>
<dbReference type="Proteomes" id="UP000001485">
    <property type="component" value="Chromosome"/>
</dbReference>
<dbReference type="HOGENOM" id="CLU_2805635_0_0_6"/>
<name>C5BAA7_EDWI9</name>
<accession>C5BAA7</accession>
<protein>
    <submittedName>
        <fullName evidence="2">Uncharacterized protein</fullName>
    </submittedName>
</protein>
<keyword evidence="1" id="KW-0812">Transmembrane</keyword>
<reference evidence="2 3" key="2">
    <citation type="journal article" date="2012" name="J. Bacteriol.">
        <title>Genome Sequence of Edwardsiella ictaluri 93-146, a Strain Associated with a Natural Channel Catfish Outbreak of Enteric Septicemia of Catfish.</title>
        <authorList>
            <person name="Williams M.L."/>
            <person name="Gillaspy A.F."/>
            <person name="Dyer D.W."/>
            <person name="Thune R.L."/>
            <person name="Waldbieser G.C."/>
            <person name="Schuster S.C."/>
            <person name="Gipson J."/>
            <person name="Zaitshik J."/>
            <person name="Landry C."/>
            <person name="Banes M.M."/>
            <person name="Lawrence M.L."/>
        </authorList>
    </citation>
    <scope>NUCLEOTIDE SEQUENCE [LARGE SCALE GENOMIC DNA]</scope>
    <source>
        <strain evidence="2 3">93-146</strain>
    </source>
</reference>
<evidence type="ECO:0000313" key="2">
    <source>
        <dbReference type="EMBL" id="ACR69587.1"/>
    </source>
</evidence>
<keyword evidence="1" id="KW-1133">Transmembrane helix</keyword>